<dbReference type="HAMAP" id="MF_00183">
    <property type="entry name" value="DXP_reductoisom"/>
    <property type="match status" value="1"/>
</dbReference>
<dbReference type="InterPro" id="IPR013512">
    <property type="entry name" value="DXP_reductoisomerase_N"/>
</dbReference>
<feature type="binding site" evidence="9">
    <location>
        <position position="30"/>
    </location>
    <ligand>
        <name>NADPH</name>
        <dbReference type="ChEBI" id="CHEBI:57783"/>
    </ligand>
</feature>
<dbReference type="InterPro" id="IPR013644">
    <property type="entry name" value="DXP_reductoisomerase_C"/>
</dbReference>
<dbReference type="InterPro" id="IPR036169">
    <property type="entry name" value="DXPR_C_sf"/>
</dbReference>
<feature type="binding site" evidence="9">
    <location>
        <position position="191"/>
    </location>
    <ligand>
        <name>1-deoxy-D-xylulose 5-phosphate</name>
        <dbReference type="ChEBI" id="CHEBI:57792"/>
    </ligand>
</feature>
<dbReference type="HOGENOM" id="CLU_035714_4_0_10"/>
<comment type="function">
    <text evidence="9">Catalyzes the NADPH-dependent rearrangement and reduction of 1-deoxy-D-xylulose-5-phosphate (DXP) to 2-C-methyl-D-erythritol 4-phosphate (MEP).</text>
</comment>
<feature type="binding site" evidence="9">
    <location>
        <position position="227"/>
    </location>
    <ligand>
        <name>1-deoxy-D-xylulose 5-phosphate</name>
        <dbReference type="ChEBI" id="CHEBI:57792"/>
    </ligand>
</feature>
<dbReference type="NCBIfam" id="NF009114">
    <property type="entry name" value="PRK12464.1"/>
    <property type="match status" value="1"/>
</dbReference>
<dbReference type="Gene3D" id="3.40.50.720">
    <property type="entry name" value="NAD(P)-binding Rossmann-like Domain"/>
    <property type="match status" value="1"/>
</dbReference>
<evidence type="ECO:0000256" key="9">
    <source>
        <dbReference type="HAMAP-Rule" id="MF_00183"/>
    </source>
</evidence>
<feature type="binding site" evidence="9">
    <location>
        <position position="141"/>
    </location>
    <ligand>
        <name>NADPH</name>
        <dbReference type="ChEBI" id="CHEBI:57783"/>
    </ligand>
</feature>
<dbReference type="EMBL" id="CP001807">
    <property type="protein sequence ID" value="ACY48845.1"/>
    <property type="molecule type" value="Genomic_DNA"/>
</dbReference>
<feature type="binding site" evidence="9">
    <location>
        <position position="236"/>
    </location>
    <ligand>
        <name>Mn(2+)</name>
        <dbReference type="ChEBI" id="CHEBI:29035"/>
    </ligand>
</feature>
<feature type="binding site" evidence="9">
    <location>
        <position position="166"/>
    </location>
    <ligand>
        <name>1-deoxy-D-xylulose 5-phosphate</name>
        <dbReference type="ChEBI" id="CHEBI:57792"/>
    </ligand>
</feature>
<name>D0MKD3_RHOM4</name>
<comment type="pathway">
    <text evidence="1 9">Isoprenoid biosynthesis; isopentenyl diphosphate biosynthesis via DXP pathway; isopentenyl diphosphate from 1-deoxy-D-xylulose 5-phosphate: step 1/6.</text>
</comment>
<dbReference type="SUPFAM" id="SSF69055">
    <property type="entry name" value="1-deoxy-D-xylulose-5-phosphate reductoisomerase, C-terminal domain"/>
    <property type="match status" value="1"/>
</dbReference>
<reference evidence="13 14" key="1">
    <citation type="journal article" date="2009" name="Stand. Genomic Sci.">
        <title>Complete genome sequence of Rhodothermus marinus type strain (R-10).</title>
        <authorList>
            <person name="Nolan M."/>
            <person name="Tindall B.J."/>
            <person name="Pomrenke H."/>
            <person name="Lapidus A."/>
            <person name="Copeland A."/>
            <person name="Glavina Del Rio T."/>
            <person name="Lucas S."/>
            <person name="Chen F."/>
            <person name="Tice H."/>
            <person name="Cheng J.F."/>
            <person name="Saunders E."/>
            <person name="Han C."/>
            <person name="Bruce D."/>
            <person name="Goodwin L."/>
            <person name="Chain P."/>
            <person name="Pitluck S."/>
            <person name="Ovchinikova G."/>
            <person name="Pati A."/>
            <person name="Ivanova N."/>
            <person name="Mavromatis K."/>
            <person name="Chen A."/>
            <person name="Palaniappan K."/>
            <person name="Land M."/>
            <person name="Hauser L."/>
            <person name="Chang Y.J."/>
            <person name="Jeffries C.D."/>
            <person name="Brettin T."/>
            <person name="Goker M."/>
            <person name="Bristow J."/>
            <person name="Eisen J.A."/>
            <person name="Markowitz V."/>
            <person name="Hugenholtz P."/>
            <person name="Kyrpides N.C."/>
            <person name="Klenk H.P."/>
            <person name="Detter J.C."/>
        </authorList>
    </citation>
    <scope>NUCLEOTIDE SEQUENCE [LARGE SCALE GENOMIC DNA]</scope>
    <source>
        <strain evidence="14">ATCC 43812 / DSM 4252 / R-10</strain>
    </source>
</reference>
<keyword evidence="3 9" id="KW-0479">Metal-binding</keyword>
<dbReference type="UniPathway" id="UPA00056">
    <property type="reaction ID" value="UER00092"/>
</dbReference>
<feature type="binding site" evidence="9">
    <location>
        <position position="28"/>
    </location>
    <ligand>
        <name>NADPH</name>
        <dbReference type="ChEBI" id="CHEBI:57783"/>
    </ligand>
</feature>
<protein>
    <recommendedName>
        <fullName evidence="9">1-deoxy-D-xylulose 5-phosphate reductoisomerase</fullName>
        <shortName evidence="9">DXP reductoisomerase</shortName>
        <ecNumber evidence="9">1.1.1.267</ecNumber>
    </recommendedName>
    <alternativeName>
        <fullName evidence="9">1-deoxyxylulose-5-phosphate reductoisomerase</fullName>
    </alternativeName>
    <alternativeName>
        <fullName evidence="9">2-C-methyl-D-erythritol 4-phosphate synthase</fullName>
    </alternativeName>
</protein>
<feature type="binding site" evidence="9">
    <location>
        <position position="233"/>
    </location>
    <ligand>
        <name>1-deoxy-D-xylulose 5-phosphate</name>
        <dbReference type="ChEBI" id="CHEBI:57792"/>
    </ligand>
</feature>
<dbReference type="Proteomes" id="UP000002221">
    <property type="component" value="Chromosome"/>
</dbReference>
<feature type="binding site" evidence="9">
    <location>
        <position position="220"/>
    </location>
    <ligand>
        <name>NADPH</name>
        <dbReference type="ChEBI" id="CHEBI:57783"/>
    </ligand>
</feature>
<feature type="domain" description="1-deoxy-D-xylulose 5-phosphate reductoisomerase C-terminal" evidence="11">
    <location>
        <begin position="161"/>
        <end position="244"/>
    </location>
</feature>
<dbReference type="NCBIfam" id="TIGR00243">
    <property type="entry name" value="Dxr"/>
    <property type="match status" value="1"/>
</dbReference>
<dbReference type="InterPro" id="IPR036291">
    <property type="entry name" value="NAD(P)-bd_dom_sf"/>
</dbReference>
<dbReference type="InterPro" id="IPR003821">
    <property type="entry name" value="DXP_reductoisomerase"/>
</dbReference>
<evidence type="ECO:0000313" key="13">
    <source>
        <dbReference type="EMBL" id="ACY48845.1"/>
    </source>
</evidence>
<dbReference type="GO" id="GO:0070402">
    <property type="term" value="F:NADPH binding"/>
    <property type="evidence" value="ECO:0007669"/>
    <property type="project" value="InterPro"/>
</dbReference>
<comment type="cofactor">
    <cofactor evidence="9">
        <name>Mg(2+)</name>
        <dbReference type="ChEBI" id="CHEBI:18420"/>
    </cofactor>
    <cofactor evidence="9">
        <name>Mn(2+)</name>
        <dbReference type="ChEBI" id="CHEBI:29035"/>
    </cofactor>
</comment>
<keyword evidence="5 9" id="KW-0560">Oxidoreductase</keyword>
<dbReference type="SUPFAM" id="SSF51735">
    <property type="entry name" value="NAD(P)-binding Rossmann-fold domains"/>
    <property type="match status" value="1"/>
</dbReference>
<dbReference type="KEGG" id="rmr:Rmar_1962"/>
<dbReference type="GO" id="GO:0016853">
    <property type="term" value="F:isomerase activity"/>
    <property type="evidence" value="ECO:0007669"/>
    <property type="project" value="UniProtKB-KW"/>
</dbReference>
<organism evidence="13 14">
    <name type="scientific">Rhodothermus marinus (strain ATCC 43812 / DSM 4252 / R-10)</name>
    <name type="common">Rhodothermus obamensis</name>
    <dbReference type="NCBI Taxonomy" id="518766"/>
    <lineage>
        <taxon>Bacteria</taxon>
        <taxon>Pseudomonadati</taxon>
        <taxon>Rhodothermota</taxon>
        <taxon>Rhodothermia</taxon>
        <taxon>Rhodothermales</taxon>
        <taxon>Rhodothermaceae</taxon>
        <taxon>Rhodothermus</taxon>
    </lineage>
</organism>
<dbReference type="STRING" id="518766.Rmar_1962"/>
<feature type="binding site" evidence="9">
    <location>
        <position position="167"/>
    </location>
    <ligand>
        <name>Mn(2+)</name>
        <dbReference type="ChEBI" id="CHEBI:29035"/>
    </ligand>
</feature>
<feature type="binding site" evidence="9">
    <location>
        <position position="167"/>
    </location>
    <ligand>
        <name>1-deoxy-D-xylulose 5-phosphate</name>
        <dbReference type="ChEBI" id="CHEBI:57792"/>
    </ligand>
</feature>
<feature type="binding site" evidence="9">
    <location>
        <position position="165"/>
    </location>
    <ligand>
        <name>Mn(2+)</name>
        <dbReference type="ChEBI" id="CHEBI:29035"/>
    </ligand>
</feature>
<feature type="binding site" evidence="9">
    <location>
        <position position="236"/>
    </location>
    <ligand>
        <name>1-deoxy-D-xylulose 5-phosphate</name>
        <dbReference type="ChEBI" id="CHEBI:57792"/>
    </ligand>
</feature>
<comment type="similarity">
    <text evidence="2 9">Belongs to the DXR family.</text>
</comment>
<dbReference type="PIRSF" id="PIRSF006205">
    <property type="entry name" value="Dxp_reductismrs"/>
    <property type="match status" value="1"/>
</dbReference>
<feature type="binding site" evidence="9">
    <location>
        <position position="214"/>
    </location>
    <ligand>
        <name>1-deoxy-D-xylulose 5-phosphate</name>
        <dbReference type="ChEBI" id="CHEBI:57792"/>
    </ligand>
</feature>
<dbReference type="GO" id="GO:0030604">
    <property type="term" value="F:1-deoxy-D-xylulose-5-phosphate reductoisomerase activity"/>
    <property type="evidence" value="ECO:0007669"/>
    <property type="project" value="UniProtKB-UniRule"/>
</dbReference>
<dbReference type="EC" id="1.1.1.267" evidence="9"/>
<dbReference type="RefSeq" id="WP_012844456.1">
    <property type="nucleotide sequence ID" value="NC_013501.1"/>
</dbReference>
<keyword evidence="14" id="KW-1185">Reference proteome</keyword>
<evidence type="ECO:0000256" key="1">
    <source>
        <dbReference type="ARBA" id="ARBA00005094"/>
    </source>
</evidence>
<dbReference type="GO" id="GO:0051484">
    <property type="term" value="P:isopentenyl diphosphate biosynthetic process, methylerythritol 4-phosphate pathway involved in terpenoid biosynthetic process"/>
    <property type="evidence" value="ECO:0007669"/>
    <property type="project" value="UniProtKB-ARBA"/>
</dbReference>
<dbReference type="Gene3D" id="1.10.1740.10">
    <property type="match status" value="1"/>
</dbReference>
<feature type="binding site" evidence="9">
    <location>
        <position position="140"/>
    </location>
    <ligand>
        <name>1-deoxy-D-xylulose 5-phosphate</name>
        <dbReference type="ChEBI" id="CHEBI:57792"/>
    </ligand>
</feature>
<dbReference type="Pfam" id="PF13288">
    <property type="entry name" value="DXPR_C"/>
    <property type="match status" value="1"/>
</dbReference>
<dbReference type="InterPro" id="IPR026877">
    <property type="entry name" value="DXPR_C"/>
</dbReference>
<evidence type="ECO:0000259" key="11">
    <source>
        <dbReference type="Pfam" id="PF08436"/>
    </source>
</evidence>
<evidence type="ECO:0000313" key="14">
    <source>
        <dbReference type="Proteomes" id="UP000002221"/>
    </source>
</evidence>
<keyword evidence="6 9" id="KW-0464">Manganese</keyword>
<evidence type="ECO:0000256" key="2">
    <source>
        <dbReference type="ARBA" id="ARBA00006825"/>
    </source>
</evidence>
<evidence type="ECO:0000256" key="4">
    <source>
        <dbReference type="ARBA" id="ARBA00022857"/>
    </source>
</evidence>
<dbReference type="Pfam" id="PF02670">
    <property type="entry name" value="DXP_reductoisom"/>
    <property type="match status" value="1"/>
</dbReference>
<dbReference type="GO" id="GO:0030145">
    <property type="term" value="F:manganese ion binding"/>
    <property type="evidence" value="ECO:0007669"/>
    <property type="project" value="TreeGrafter"/>
</dbReference>
<keyword evidence="7 9" id="KW-0414">Isoprene biosynthesis</keyword>
<evidence type="ECO:0000259" key="10">
    <source>
        <dbReference type="Pfam" id="PF02670"/>
    </source>
</evidence>
<evidence type="ECO:0000256" key="8">
    <source>
        <dbReference type="ARBA" id="ARBA00048543"/>
    </source>
</evidence>
<dbReference type="SUPFAM" id="SSF55347">
    <property type="entry name" value="Glyceraldehyde-3-phosphate dehydrogenase-like, C-terminal domain"/>
    <property type="match status" value="1"/>
</dbReference>
<feature type="domain" description="1-deoxy-D-xylulose 5-phosphate reductoisomerase N-terminal" evidence="10">
    <location>
        <begin position="21"/>
        <end position="147"/>
    </location>
</feature>
<feature type="binding site" evidence="9">
    <location>
        <position position="29"/>
    </location>
    <ligand>
        <name>NADPH</name>
        <dbReference type="ChEBI" id="CHEBI:57783"/>
    </ligand>
</feature>
<sequence>MQPVQETSETASSPVAAPRRLAVLGATGSIGTQTLDIVRLFPDRLSVQVLTARRNAARLLQQALEFRPACVVIDDPEGYRQLREALAGTGIEVLQGEEGLCACVQRPDVDVVVAALVGFAGLRPVLAALEAGKQVALANKETLVAGGALVHEALRRHGGTLIPVDSEHSAIFQCLVGENPASVETLILTASGGPFRTRPLETFDHITPDEALCHPNWSMGAKVTVDSATMMNKGLEVIEAHWLFELPAERIQVLVHPQSIIHSMVTFVDGSTKAQLGVPDMRLPIQYALSYPERWEAPHERIDWVQLGRLDFEAPDPARFPCLPLAYEALRRGGTAPAVLNAANEQAVQLFLQEQIRFTDIARLVEAALEHLSEPDEVPSYEHLQEADRRARRYVQELAGVAAH</sequence>
<feature type="binding site" evidence="9">
    <location>
        <position position="232"/>
    </location>
    <ligand>
        <name>1-deoxy-D-xylulose 5-phosphate</name>
        <dbReference type="ChEBI" id="CHEBI:57792"/>
    </ligand>
</feature>
<keyword evidence="9" id="KW-0460">Magnesium</keyword>
<evidence type="ECO:0000256" key="5">
    <source>
        <dbReference type="ARBA" id="ARBA00023002"/>
    </source>
</evidence>
<evidence type="ECO:0000256" key="6">
    <source>
        <dbReference type="ARBA" id="ARBA00023211"/>
    </source>
</evidence>
<keyword evidence="4 9" id="KW-0521">NADP</keyword>
<comment type="catalytic activity">
    <reaction evidence="8">
        <text>2-C-methyl-D-erythritol 4-phosphate + NADP(+) = 1-deoxy-D-xylulose 5-phosphate + NADPH + H(+)</text>
        <dbReference type="Rhea" id="RHEA:13717"/>
        <dbReference type="ChEBI" id="CHEBI:15378"/>
        <dbReference type="ChEBI" id="CHEBI:57783"/>
        <dbReference type="ChEBI" id="CHEBI:57792"/>
        <dbReference type="ChEBI" id="CHEBI:58262"/>
        <dbReference type="ChEBI" id="CHEBI:58349"/>
        <dbReference type="EC" id="1.1.1.267"/>
    </reaction>
    <physiologicalReaction direction="right-to-left" evidence="8">
        <dbReference type="Rhea" id="RHEA:13719"/>
    </physiologicalReaction>
</comment>
<dbReference type="PANTHER" id="PTHR30525">
    <property type="entry name" value="1-DEOXY-D-XYLULOSE 5-PHOSPHATE REDUCTOISOMERASE"/>
    <property type="match status" value="1"/>
</dbReference>
<accession>D0MKD3</accession>
<evidence type="ECO:0000259" key="12">
    <source>
        <dbReference type="Pfam" id="PF13288"/>
    </source>
</evidence>
<comment type="caution">
    <text evidence="9">Lacks conserved residue(s) required for the propagation of feature annotation.</text>
</comment>
<evidence type="ECO:0000256" key="3">
    <source>
        <dbReference type="ARBA" id="ARBA00022723"/>
    </source>
</evidence>
<evidence type="ECO:0000256" key="7">
    <source>
        <dbReference type="ARBA" id="ARBA00023229"/>
    </source>
</evidence>
<dbReference type="PANTHER" id="PTHR30525:SF0">
    <property type="entry name" value="1-DEOXY-D-XYLULOSE 5-PHOSPHATE REDUCTOISOMERASE, CHLOROPLASTIC"/>
    <property type="match status" value="1"/>
</dbReference>
<dbReference type="OrthoDB" id="9806546at2"/>
<proteinExistence type="inferred from homology"/>
<feature type="binding site" evidence="9">
    <location>
        <position position="54"/>
    </location>
    <ligand>
        <name>NADPH</name>
        <dbReference type="ChEBI" id="CHEBI:57783"/>
    </ligand>
</feature>
<gene>
    <name evidence="9" type="primary">dxr</name>
    <name evidence="13" type="ordered locus">Rmar_1962</name>
</gene>
<dbReference type="Pfam" id="PF08436">
    <property type="entry name" value="DXP_redisom_C"/>
    <property type="match status" value="1"/>
</dbReference>
<feature type="domain" description="DXP reductoisomerase C-terminal" evidence="12">
    <location>
        <begin position="276"/>
        <end position="394"/>
    </location>
</feature>
<keyword evidence="13" id="KW-0413">Isomerase</keyword>
<feature type="binding site" evidence="9">
    <location>
        <position position="55"/>
    </location>
    <ligand>
        <name>NADPH</name>
        <dbReference type="ChEBI" id="CHEBI:57783"/>
    </ligand>
</feature>
<dbReference type="FunFam" id="3.40.50.720:FF:000045">
    <property type="entry name" value="1-deoxy-D-xylulose 5-phosphate reductoisomerase"/>
    <property type="match status" value="1"/>
</dbReference>
<feature type="binding site" evidence="9">
    <location>
        <position position="27"/>
    </location>
    <ligand>
        <name>NADPH</name>
        <dbReference type="ChEBI" id="CHEBI:57783"/>
    </ligand>
</feature>
<dbReference type="AlphaFoldDB" id="D0MKD3"/>
<feature type="binding site" evidence="9">
    <location>
        <position position="139"/>
    </location>
    <ligand>
        <name>NADPH</name>
        <dbReference type="ChEBI" id="CHEBI:57783"/>
    </ligand>
</feature>
<dbReference type="eggNOG" id="COG0743">
    <property type="taxonomic scope" value="Bacteria"/>
</dbReference>